<dbReference type="OrthoDB" id="671439at2759"/>
<sequence length="262" mass="29071">MAKPYPQLVLLGDSLIEQSVEVSGGFSLFAALQHHCNRRLDVVNRGFSGYTTKNVIKFLEDIFPQPTASSPKIEYLFVLLGANDAVLPIQQAPQHVPIDEYKANLGKIISHPHVTAHKPKIFIVTPPPVDEIKTKELNMAEGFPCSRRSSACSASYSEKAREVARENPDVVLIDLWQALMDEAISLTPDSYQSGGPLLGTPQNGKRGGLEKLLHDGLHMTGDAYRIFFEIIRPHVGSEWPKTEGDRTGYVFPDWKVLNPETL</sequence>
<dbReference type="AlphaFoldDB" id="A0A084AIU1"/>
<dbReference type="EMBL" id="KL648709">
    <property type="protein sequence ID" value="KEY65220.1"/>
    <property type="molecule type" value="Genomic_DNA"/>
</dbReference>
<dbReference type="Pfam" id="PF13472">
    <property type="entry name" value="Lipase_GDSL_2"/>
    <property type="match status" value="1"/>
</dbReference>
<evidence type="ECO:0000313" key="3">
    <source>
        <dbReference type="Proteomes" id="UP000028045"/>
    </source>
</evidence>
<dbReference type="Gene3D" id="3.40.50.1110">
    <property type="entry name" value="SGNH hydrolase"/>
    <property type="match status" value="1"/>
</dbReference>
<evidence type="ECO:0000259" key="1">
    <source>
        <dbReference type="Pfam" id="PF13472"/>
    </source>
</evidence>
<accession>A0A084AIU1</accession>
<dbReference type="InterPro" id="IPR045136">
    <property type="entry name" value="Iah1-like"/>
</dbReference>
<dbReference type="HOGENOM" id="CLU_051989_0_0_1"/>
<gene>
    <name evidence="2" type="ORF">S7711_09347</name>
</gene>
<reference evidence="2 3" key="1">
    <citation type="journal article" date="2014" name="BMC Genomics">
        <title>Comparative genome sequencing reveals chemotype-specific gene clusters in the toxigenic black mold Stachybotrys.</title>
        <authorList>
            <person name="Semeiks J."/>
            <person name="Borek D."/>
            <person name="Otwinowski Z."/>
            <person name="Grishin N.V."/>
        </authorList>
    </citation>
    <scope>NUCLEOTIDE SEQUENCE [LARGE SCALE GENOMIC DNA]</scope>
    <source>
        <strain evidence="3">CBS 109288 / IBT 7711</strain>
    </source>
</reference>
<dbReference type="InterPro" id="IPR013830">
    <property type="entry name" value="SGNH_hydro"/>
</dbReference>
<keyword evidence="3" id="KW-1185">Reference proteome</keyword>
<proteinExistence type="predicted"/>
<dbReference type="InterPro" id="IPR036514">
    <property type="entry name" value="SGNH_hydro_sf"/>
</dbReference>
<dbReference type="Proteomes" id="UP000028045">
    <property type="component" value="Unassembled WGS sequence"/>
</dbReference>
<dbReference type="CDD" id="cd01838">
    <property type="entry name" value="Isoamyl_acetate_hydrolase_like"/>
    <property type="match status" value="1"/>
</dbReference>
<protein>
    <recommendedName>
        <fullName evidence="1">SGNH hydrolase-type esterase domain-containing protein</fullName>
    </recommendedName>
</protein>
<organism evidence="2 3">
    <name type="scientific">Stachybotrys chartarum (strain CBS 109288 / IBT 7711)</name>
    <name type="common">Toxic black mold</name>
    <name type="synonym">Stilbospora chartarum</name>
    <dbReference type="NCBI Taxonomy" id="1280523"/>
    <lineage>
        <taxon>Eukaryota</taxon>
        <taxon>Fungi</taxon>
        <taxon>Dikarya</taxon>
        <taxon>Ascomycota</taxon>
        <taxon>Pezizomycotina</taxon>
        <taxon>Sordariomycetes</taxon>
        <taxon>Hypocreomycetidae</taxon>
        <taxon>Hypocreales</taxon>
        <taxon>Stachybotryaceae</taxon>
        <taxon>Stachybotrys</taxon>
    </lineage>
</organism>
<evidence type="ECO:0000313" key="2">
    <source>
        <dbReference type="EMBL" id="KEY65220.1"/>
    </source>
</evidence>
<dbReference type="PANTHER" id="PTHR14209">
    <property type="entry name" value="ISOAMYL ACETATE-HYDROLYZING ESTERASE 1"/>
    <property type="match status" value="1"/>
</dbReference>
<dbReference type="SUPFAM" id="SSF52266">
    <property type="entry name" value="SGNH hydrolase"/>
    <property type="match status" value="1"/>
</dbReference>
<feature type="domain" description="SGNH hydrolase-type esterase" evidence="1">
    <location>
        <begin position="10"/>
        <end position="226"/>
    </location>
</feature>
<dbReference type="PANTHER" id="PTHR14209:SF19">
    <property type="entry name" value="ISOAMYL ACETATE-HYDROLYZING ESTERASE 1 HOMOLOG"/>
    <property type="match status" value="1"/>
</dbReference>
<name>A0A084AIU1_STACB</name>